<dbReference type="Proteomes" id="UP000644115">
    <property type="component" value="Unassembled WGS sequence"/>
</dbReference>
<dbReference type="Gene3D" id="3.30.160.250">
    <property type="match status" value="1"/>
</dbReference>
<evidence type="ECO:0000259" key="1">
    <source>
        <dbReference type="Pfam" id="PF15919"/>
    </source>
</evidence>
<dbReference type="RefSeq" id="WP_249286780.1">
    <property type="nucleotide sequence ID" value="NZ_JACRWC010000060.1"/>
</dbReference>
<dbReference type="AlphaFoldDB" id="A0A923NFQ0"/>
<dbReference type="SUPFAM" id="SSF143100">
    <property type="entry name" value="TTHA1013/TTHA0281-like"/>
    <property type="match status" value="1"/>
</dbReference>
<proteinExistence type="predicted"/>
<name>A0A923NFQ0_9FIRM</name>
<protein>
    <submittedName>
        <fullName evidence="2">Type II toxin-antitoxin system HicB family antitoxin</fullName>
    </submittedName>
</protein>
<keyword evidence="3" id="KW-1185">Reference proteome</keyword>
<evidence type="ECO:0000313" key="2">
    <source>
        <dbReference type="EMBL" id="MBC5999330.1"/>
    </source>
</evidence>
<dbReference type="InterPro" id="IPR031807">
    <property type="entry name" value="HicB-like"/>
</dbReference>
<dbReference type="InterPro" id="IPR035069">
    <property type="entry name" value="TTHA1013/TTHA0281-like"/>
</dbReference>
<organism evidence="2 3">
    <name type="scientific">Lentihominibacter faecis</name>
    <dbReference type="NCBI Taxonomy" id="2764712"/>
    <lineage>
        <taxon>Bacteria</taxon>
        <taxon>Bacillati</taxon>
        <taxon>Bacillota</taxon>
        <taxon>Clostridia</taxon>
        <taxon>Peptostreptococcales</taxon>
        <taxon>Anaerovoracaceae</taxon>
        <taxon>Lentihominibacter</taxon>
    </lineage>
</organism>
<evidence type="ECO:0000313" key="3">
    <source>
        <dbReference type="Proteomes" id="UP000644115"/>
    </source>
</evidence>
<comment type="caution">
    <text evidence="2">The sequence shown here is derived from an EMBL/GenBank/DDBJ whole genome shotgun (WGS) entry which is preliminary data.</text>
</comment>
<gene>
    <name evidence="2" type="ORF">H8876_04890</name>
</gene>
<dbReference type="EMBL" id="JACRWC010000060">
    <property type="protein sequence ID" value="MBC5999330.1"/>
    <property type="molecule type" value="Genomic_DNA"/>
</dbReference>
<dbReference type="Pfam" id="PF15919">
    <property type="entry name" value="HicB_lk_antitox"/>
    <property type="match status" value="1"/>
</dbReference>
<feature type="domain" description="HicB-like antitoxin of toxin-antitoxin system" evidence="1">
    <location>
        <begin position="5"/>
        <end position="73"/>
    </location>
</feature>
<reference evidence="2" key="1">
    <citation type="submission" date="2020-08" db="EMBL/GenBank/DDBJ databases">
        <authorList>
            <person name="Liu C."/>
            <person name="Sun Q."/>
        </authorList>
    </citation>
    <scope>NUCLEOTIDE SEQUENCE</scope>
    <source>
        <strain evidence="2">BX16</strain>
    </source>
</reference>
<accession>A0A923NFQ0</accession>
<sequence length="141" mass="15663">MLTVYPACIYKEESGYSIVFPDLNYLATCGDTLEEALESGIDCLAGYVYSARMEGEELPEASDLQDVDPKEVLREIGSKPGEGYVNMITVDVDSYAKEHFEKPVKKTLTIPSWLNEAAISQNINFSAVLQDALKERLGLHH</sequence>